<evidence type="ECO:0000313" key="2">
    <source>
        <dbReference type="EMBL" id="KAF2243104.1"/>
    </source>
</evidence>
<dbReference type="RefSeq" id="XP_033678108.1">
    <property type="nucleotide sequence ID" value="XM_033834019.1"/>
</dbReference>
<gene>
    <name evidence="2" type="ORF">BU26DRAFT_570506</name>
</gene>
<feature type="region of interest" description="Disordered" evidence="1">
    <location>
        <begin position="311"/>
        <end position="350"/>
    </location>
</feature>
<dbReference type="Proteomes" id="UP000800094">
    <property type="component" value="Unassembled WGS sequence"/>
</dbReference>
<organism evidence="2 3">
    <name type="scientific">Trematosphaeria pertusa</name>
    <dbReference type="NCBI Taxonomy" id="390896"/>
    <lineage>
        <taxon>Eukaryota</taxon>
        <taxon>Fungi</taxon>
        <taxon>Dikarya</taxon>
        <taxon>Ascomycota</taxon>
        <taxon>Pezizomycotina</taxon>
        <taxon>Dothideomycetes</taxon>
        <taxon>Pleosporomycetidae</taxon>
        <taxon>Pleosporales</taxon>
        <taxon>Massarineae</taxon>
        <taxon>Trematosphaeriaceae</taxon>
        <taxon>Trematosphaeria</taxon>
    </lineage>
</organism>
<evidence type="ECO:0000256" key="1">
    <source>
        <dbReference type="SAM" id="MobiDB-lite"/>
    </source>
</evidence>
<accession>A0A6A6HY12</accession>
<keyword evidence="3" id="KW-1185">Reference proteome</keyword>
<dbReference type="AlphaFoldDB" id="A0A6A6HY12"/>
<dbReference type="OrthoDB" id="3800592at2759"/>
<reference evidence="2" key="1">
    <citation type="journal article" date="2020" name="Stud. Mycol.">
        <title>101 Dothideomycetes genomes: a test case for predicting lifestyles and emergence of pathogens.</title>
        <authorList>
            <person name="Haridas S."/>
            <person name="Albert R."/>
            <person name="Binder M."/>
            <person name="Bloem J."/>
            <person name="Labutti K."/>
            <person name="Salamov A."/>
            <person name="Andreopoulos B."/>
            <person name="Baker S."/>
            <person name="Barry K."/>
            <person name="Bills G."/>
            <person name="Bluhm B."/>
            <person name="Cannon C."/>
            <person name="Castanera R."/>
            <person name="Culley D."/>
            <person name="Daum C."/>
            <person name="Ezra D."/>
            <person name="Gonzalez J."/>
            <person name="Henrissat B."/>
            <person name="Kuo A."/>
            <person name="Liang C."/>
            <person name="Lipzen A."/>
            <person name="Lutzoni F."/>
            <person name="Magnuson J."/>
            <person name="Mondo S."/>
            <person name="Nolan M."/>
            <person name="Ohm R."/>
            <person name="Pangilinan J."/>
            <person name="Park H.-J."/>
            <person name="Ramirez L."/>
            <person name="Alfaro M."/>
            <person name="Sun H."/>
            <person name="Tritt A."/>
            <person name="Yoshinaga Y."/>
            <person name="Zwiers L.-H."/>
            <person name="Turgeon B."/>
            <person name="Goodwin S."/>
            <person name="Spatafora J."/>
            <person name="Crous P."/>
            <person name="Grigoriev I."/>
        </authorList>
    </citation>
    <scope>NUCLEOTIDE SEQUENCE</scope>
    <source>
        <strain evidence="2">CBS 122368</strain>
    </source>
</reference>
<dbReference type="EMBL" id="ML987206">
    <property type="protein sequence ID" value="KAF2243104.1"/>
    <property type="molecule type" value="Genomic_DNA"/>
</dbReference>
<sequence>MALNLKALHFETHKTRRIFCFAALLSLTPRPQSSCYLVLSVFAAKNRPLFVMSSNAFSGHSANPRTKTAVHERLSKALLLVAQIWAHFLFLAPCRLVTRVIPIDEVDEIVLLGHRLYQHLDSTSGFKIWEEKHLGYARFAPGLGIDKRLRKAIRNYRQCQSACYAFWDFVRKLLKDDPDVIEIEWKCVVVKPLLALFEKEIGSQGVWLHDIILITCGSGEKFVLDLTGSQFGLPGFFFTYDEYSEYLEERYAEESRDPEEEKARFKNRALNAKDLESFWLWLLRLHLGHFTVEQHKERLIDTDECEFARDDDKRAVDPHHPQPRPARDDNRSEDRSEDELPKLWDAELDGPMGRTERAYDFVRYLRGVVDGREAVAAKPH</sequence>
<name>A0A6A6HY12_9PLEO</name>
<proteinExistence type="predicted"/>
<evidence type="ECO:0000313" key="3">
    <source>
        <dbReference type="Proteomes" id="UP000800094"/>
    </source>
</evidence>
<protein>
    <submittedName>
        <fullName evidence="2">Uncharacterized protein</fullName>
    </submittedName>
</protein>
<dbReference type="GeneID" id="54587349"/>
<feature type="compositionally biased region" description="Basic and acidic residues" evidence="1">
    <location>
        <begin position="311"/>
        <end position="345"/>
    </location>
</feature>